<protein>
    <submittedName>
        <fullName evidence="1">Uncharacterized protein</fullName>
    </submittedName>
</protein>
<proteinExistence type="predicted"/>
<dbReference type="EMBL" id="RJQC01000002">
    <property type="protein sequence ID" value="RNM30704.1"/>
    <property type="molecule type" value="Genomic_DNA"/>
</dbReference>
<name>A0A3N0I129_9FIRM</name>
<accession>A0A3N0I129</accession>
<keyword evidence="2" id="KW-1185">Reference proteome</keyword>
<evidence type="ECO:0000313" key="1">
    <source>
        <dbReference type="EMBL" id="RNM30704.1"/>
    </source>
</evidence>
<dbReference type="AlphaFoldDB" id="A0A3N0I129"/>
<dbReference type="RefSeq" id="WP_128520611.1">
    <property type="nucleotide sequence ID" value="NZ_RJQC01000002.1"/>
</dbReference>
<comment type="caution">
    <text evidence="1">The sequence shown here is derived from an EMBL/GenBank/DDBJ whole genome shotgun (WGS) entry which is preliminary data.</text>
</comment>
<dbReference type="Proteomes" id="UP000276568">
    <property type="component" value="Unassembled WGS sequence"/>
</dbReference>
<sequence length="150" mass="17582">MKIELNDSIREVDIGGQIFNCDVNDLESITALEEYEAKREAGDFDDTDLMLSESKKVLDIVFGQGTYQKLFGDTRSLAPLKVIVQVLDYYRDEMFKEQREKQEKDEKEASEYIRNQTELIKQMNMQMNYFNKAYGGMVSKKRASNKHRNR</sequence>
<gene>
    <name evidence="1" type="ORF">EDX97_07950</name>
</gene>
<evidence type="ECO:0000313" key="2">
    <source>
        <dbReference type="Proteomes" id="UP000276568"/>
    </source>
</evidence>
<organism evidence="1 2">
    <name type="scientific">Absicoccus porci</name>
    <dbReference type="NCBI Taxonomy" id="2486576"/>
    <lineage>
        <taxon>Bacteria</taxon>
        <taxon>Bacillati</taxon>
        <taxon>Bacillota</taxon>
        <taxon>Erysipelotrichia</taxon>
        <taxon>Erysipelotrichales</taxon>
        <taxon>Erysipelotrichaceae</taxon>
        <taxon>Absicoccus</taxon>
    </lineage>
</organism>
<reference evidence="1 2" key="1">
    <citation type="submission" date="2018-11" db="EMBL/GenBank/DDBJ databases">
        <title>Clostridium sp. nov., a member of the family Erysipelotrichaceae isolated from pig faeces.</title>
        <authorList>
            <person name="Chang Y.-H."/>
        </authorList>
    </citation>
    <scope>NUCLEOTIDE SEQUENCE [LARGE SCALE GENOMIC DNA]</scope>
    <source>
        <strain evidence="1 2">YH-panp20</strain>
    </source>
</reference>